<evidence type="ECO:0000313" key="2">
    <source>
        <dbReference type="Proteomes" id="UP000015104"/>
    </source>
</evidence>
<name>T1JT09_TETUR</name>
<dbReference type="Proteomes" id="UP000015104">
    <property type="component" value="Unassembled WGS sequence"/>
</dbReference>
<organism evidence="1 2">
    <name type="scientific">Tetranychus urticae</name>
    <name type="common">Two-spotted spider mite</name>
    <dbReference type="NCBI Taxonomy" id="32264"/>
    <lineage>
        <taxon>Eukaryota</taxon>
        <taxon>Metazoa</taxon>
        <taxon>Ecdysozoa</taxon>
        <taxon>Arthropoda</taxon>
        <taxon>Chelicerata</taxon>
        <taxon>Arachnida</taxon>
        <taxon>Acari</taxon>
        <taxon>Acariformes</taxon>
        <taxon>Trombidiformes</taxon>
        <taxon>Prostigmata</taxon>
        <taxon>Eleutherengona</taxon>
        <taxon>Raphignathae</taxon>
        <taxon>Tetranychoidea</taxon>
        <taxon>Tetranychidae</taxon>
        <taxon>Tetranychus</taxon>
    </lineage>
</organism>
<dbReference type="EnsemblMetazoa" id="tetur01g12420.1">
    <property type="protein sequence ID" value="tetur01g12420.1"/>
    <property type="gene ID" value="tetur01g12420"/>
</dbReference>
<evidence type="ECO:0000313" key="1">
    <source>
        <dbReference type="EnsemblMetazoa" id="tetur01g12420.1"/>
    </source>
</evidence>
<reference evidence="1" key="2">
    <citation type="submission" date="2015-06" db="UniProtKB">
        <authorList>
            <consortium name="EnsemblMetazoa"/>
        </authorList>
    </citation>
    <scope>IDENTIFICATION</scope>
</reference>
<dbReference type="HOGENOM" id="CLU_061269_0_0_1"/>
<dbReference type="AlphaFoldDB" id="T1JT09"/>
<accession>T1JT09</accession>
<reference evidence="2" key="1">
    <citation type="submission" date="2011-08" db="EMBL/GenBank/DDBJ databases">
        <authorList>
            <person name="Rombauts S."/>
        </authorList>
    </citation>
    <scope>NUCLEOTIDE SEQUENCE</scope>
    <source>
        <strain evidence="2">London</strain>
    </source>
</reference>
<protein>
    <submittedName>
        <fullName evidence="1">Uncharacterized protein</fullName>
    </submittedName>
</protein>
<proteinExistence type="predicted"/>
<dbReference type="EMBL" id="CAEY01000469">
    <property type="status" value="NOT_ANNOTATED_CDS"/>
    <property type="molecule type" value="Genomic_DNA"/>
</dbReference>
<sequence>MEAEDYNSLTVNKAMNTGLLKIDKTMGKIRTYQDVLMQHENALKFYHNITYRLFNAVISMFFYWTNMGICEGNGFHMVVTAQFKVVPVFGDYDHLQLTLKGFNVAQDAEKTLKVFIKQRFVLGNTYTCYKSSNGSTDTKYAIGTYSLTTGSSSYEEGVLSCSWTLMINHGNWPKRVDLFKDSLQSITLYDDLAEILVAQDTSLFGSYHAQYLECCNVHGNDQFLLTFDQTEKQIHYQLYHWKDNVNRVTVTLARKDGSQLEFSCYLNWNILDAHITNGTKLMYIGSQMIEPAVIRGEICSWATPFILGDSRISIDASTSVFDLQFAIDSLKVYTEKDVTLKNSKTQSVNGVTEKFDN</sequence>
<keyword evidence="2" id="KW-1185">Reference proteome</keyword>